<dbReference type="EMBL" id="JADFUA010000001">
    <property type="protein sequence ID" value="MBE9608244.1"/>
    <property type="molecule type" value="Genomic_DNA"/>
</dbReference>
<dbReference type="PANTHER" id="PTHR38834">
    <property type="entry name" value="PERIPLASMIC SUBSTRATE BINDING PROTEIN FAMILY 3"/>
    <property type="match status" value="1"/>
</dbReference>
<comment type="caution">
    <text evidence="2">The sequence shown here is derived from an EMBL/GenBank/DDBJ whole genome shotgun (WGS) entry which is preliminary data.</text>
</comment>
<proteinExistence type="predicted"/>
<dbReference type="Proteomes" id="UP000604481">
    <property type="component" value="Unassembled WGS sequence"/>
</dbReference>
<dbReference type="PANTHER" id="PTHR38834:SF3">
    <property type="entry name" value="SOLUTE-BINDING PROTEIN FAMILY 3_N-TERMINAL DOMAIN-CONTAINING PROTEIN"/>
    <property type="match status" value="1"/>
</dbReference>
<reference evidence="2 3" key="1">
    <citation type="submission" date="2020-10" db="EMBL/GenBank/DDBJ databases">
        <title>The genome sequence of Chitinilyticum litopenaei 4Y14.</title>
        <authorList>
            <person name="Liu Y."/>
        </authorList>
    </citation>
    <scope>NUCLEOTIDE SEQUENCE [LARGE SCALE GENOMIC DNA]</scope>
    <source>
        <strain evidence="2 3">4Y14</strain>
    </source>
</reference>
<evidence type="ECO:0000259" key="1">
    <source>
        <dbReference type="Pfam" id="PF00497"/>
    </source>
</evidence>
<dbReference type="SUPFAM" id="SSF53850">
    <property type="entry name" value="Periplasmic binding protein-like II"/>
    <property type="match status" value="1"/>
</dbReference>
<dbReference type="RefSeq" id="WP_194114741.1">
    <property type="nucleotide sequence ID" value="NZ_JADFUA010000001.1"/>
</dbReference>
<protein>
    <submittedName>
        <fullName evidence="2">Transporter substrate-binding domain-containing protein</fullName>
    </submittedName>
</protein>
<gene>
    <name evidence="2" type="ORF">INR99_02675</name>
</gene>
<organism evidence="2 3">
    <name type="scientific">Chitinilyticum piscinae</name>
    <dbReference type="NCBI Taxonomy" id="2866724"/>
    <lineage>
        <taxon>Bacteria</taxon>
        <taxon>Pseudomonadati</taxon>
        <taxon>Pseudomonadota</taxon>
        <taxon>Betaproteobacteria</taxon>
        <taxon>Neisseriales</taxon>
        <taxon>Chitinibacteraceae</taxon>
        <taxon>Chitinilyticum</taxon>
    </lineage>
</organism>
<dbReference type="InterPro" id="IPR001638">
    <property type="entry name" value="Solute-binding_3/MltF_N"/>
</dbReference>
<name>A0A8J7KCZ2_9NEIS</name>
<evidence type="ECO:0000313" key="3">
    <source>
        <dbReference type="Proteomes" id="UP000604481"/>
    </source>
</evidence>
<dbReference type="Gene3D" id="3.40.190.10">
    <property type="entry name" value="Periplasmic binding protein-like II"/>
    <property type="match status" value="2"/>
</dbReference>
<dbReference type="Pfam" id="PF00497">
    <property type="entry name" value="SBP_bac_3"/>
    <property type="match status" value="1"/>
</dbReference>
<evidence type="ECO:0000313" key="2">
    <source>
        <dbReference type="EMBL" id="MBE9608244.1"/>
    </source>
</evidence>
<keyword evidence="3" id="KW-1185">Reference proteome</keyword>
<dbReference type="AlphaFoldDB" id="A0A8J7KCZ2"/>
<accession>A0A8J7KCZ2</accession>
<feature type="domain" description="Solute-binding protein family 3/N-terminal" evidence="1">
    <location>
        <begin position="27"/>
        <end position="235"/>
    </location>
</feature>
<sequence>MLRHLLALLLLWSGGYAYASDLTMLIGENPPFNSFRESRPEGLAVQIVDVMLQRSGLSVRYAEYPWSRAQKLAQTEPGHCVYTLSRLPERENAYEWIGPIAVNPWAFFALRERRIKLKGLDDARQYTIAGQRNDGKAIWLESQGFVLDYAAKESQGLKKVASGRLDLFPGGLYSLPELAVQAEVDPARFEPLLVFHRIEYYVACNKNTDPGKLRRLRAALAGMKVDQSFERITQRAVASFRNPLQQR</sequence>